<evidence type="ECO:0000313" key="2">
    <source>
        <dbReference type="Proteomes" id="UP000015664"/>
    </source>
</evidence>
<reference evidence="1 2" key="1">
    <citation type="journal article" date="2013" name="ISME J.">
        <title>Multifactorial diversity sustains microbial community stability.</title>
        <authorList>
            <person name="Erkus O."/>
            <person name="de Jager V.C."/>
            <person name="Spus M."/>
            <person name="van Alen-Boerrigter I.J."/>
            <person name="van Rijswijck I.M."/>
            <person name="Hazelwood L."/>
            <person name="Janssen P.W."/>
            <person name="van Hijum S.A."/>
            <person name="Kleerebezem M."/>
            <person name="Smid E.J."/>
        </authorList>
    </citation>
    <scope>NUCLEOTIDE SEQUENCE [LARGE SCALE GENOMIC DNA]</scope>
    <source>
        <strain evidence="1 2">TIFN3</strain>
    </source>
</reference>
<name>T0WR78_LACLC</name>
<dbReference type="PATRIC" id="fig|1234873.3.peg.713"/>
<accession>T0WR78</accession>
<proteinExistence type="predicted"/>
<dbReference type="Proteomes" id="UP000015664">
    <property type="component" value="Unassembled WGS sequence"/>
</dbReference>
<gene>
    <name evidence="1" type="ORF">LLT3_13845</name>
</gene>
<protein>
    <submittedName>
        <fullName evidence="1">Uncharacterized protein</fullName>
    </submittedName>
</protein>
<dbReference type="EMBL" id="ATBE01000086">
    <property type="protein sequence ID" value="EQC95704.1"/>
    <property type="molecule type" value="Genomic_DNA"/>
</dbReference>
<evidence type="ECO:0000313" key="1">
    <source>
        <dbReference type="EMBL" id="EQC95704.1"/>
    </source>
</evidence>
<dbReference type="AlphaFoldDB" id="T0WR78"/>
<comment type="caution">
    <text evidence="1">The sequence shown here is derived from an EMBL/GenBank/DDBJ whole genome shotgun (WGS) entry which is preliminary data.</text>
</comment>
<feature type="non-terminal residue" evidence="1">
    <location>
        <position position="1"/>
    </location>
</feature>
<sequence length="141" mass="16257">GGEIMTNSQLALYLLQSLNMALGSQIEGETSYTNSFDVKVQEDGFLFLPRMPSGYIIDNDLYFKIFLIANACLYPRYTLLKQNSAYFVPLNTDDIHTQRGLFFPWKMGISKRLVINDLDFFVASQHKPYIPIMENLETKLR</sequence>
<organism evidence="1 2">
    <name type="scientific">Lactococcus cremoris subsp. cremoris TIFN3</name>
    <dbReference type="NCBI Taxonomy" id="1234873"/>
    <lineage>
        <taxon>Bacteria</taxon>
        <taxon>Bacillati</taxon>
        <taxon>Bacillota</taxon>
        <taxon>Bacilli</taxon>
        <taxon>Lactobacillales</taxon>
        <taxon>Streptococcaceae</taxon>
        <taxon>Lactococcus</taxon>
        <taxon>Lactococcus cremoris subsp. cremoris</taxon>
    </lineage>
</organism>